<evidence type="ECO:0008006" key="4">
    <source>
        <dbReference type="Google" id="ProtNLM"/>
    </source>
</evidence>
<sequence length="222" mass="24623">MFKKSQLFLQSLLLLGAVAAVPTHATELESMIPATLTGKLNYATLNYWLVTPEGSSYELRINDNNEPFIMDKIGQEITLKGAILTYTDNSQYFQPKFDQGPQVKPLKFTKNTEDGTASLYLDDNEIYASDEYGNLGVEKEFPIADGKVSLIWLSTGGTACPAMFMFVVARQDSLPLITTEFGNCSDIPTITNNKDKITVALPGNPAQTWVFDLNNFKLSEKQ</sequence>
<reference evidence="2 3" key="1">
    <citation type="submission" date="2018-03" db="EMBL/GenBank/DDBJ databases">
        <title>Whole genome sequencing of Histamine producing bacteria.</title>
        <authorList>
            <person name="Butler K."/>
        </authorList>
    </citation>
    <scope>NUCLEOTIDE SEQUENCE [LARGE SCALE GENOMIC DNA]</scope>
    <source>
        <strain evidence="2 3">Res.4.1</strain>
    </source>
</reference>
<proteinExistence type="predicted"/>
<gene>
    <name evidence="2" type="ORF">C0W93_19380</name>
</gene>
<dbReference type="Proteomes" id="UP000240530">
    <property type="component" value="Unassembled WGS sequence"/>
</dbReference>
<feature type="chain" id="PRO_5015680533" description="DUF3108 domain-containing protein" evidence="1">
    <location>
        <begin position="26"/>
        <end position="222"/>
    </location>
</feature>
<evidence type="ECO:0000313" key="3">
    <source>
        <dbReference type="Proteomes" id="UP000240530"/>
    </source>
</evidence>
<comment type="caution">
    <text evidence="2">The sequence shown here is derived from an EMBL/GenBank/DDBJ whole genome shotgun (WGS) entry which is preliminary data.</text>
</comment>
<organism evidence="2 3">
    <name type="scientific">Photobacterium leiognathi subsp. mandapamensis</name>
    <name type="common">Photobacterium mandapamensis</name>
    <dbReference type="NCBI Taxonomy" id="48408"/>
    <lineage>
        <taxon>Bacteria</taxon>
        <taxon>Pseudomonadati</taxon>
        <taxon>Pseudomonadota</taxon>
        <taxon>Gammaproteobacteria</taxon>
        <taxon>Vibrionales</taxon>
        <taxon>Vibrionaceae</taxon>
        <taxon>Photobacterium</taxon>
    </lineage>
</organism>
<evidence type="ECO:0000313" key="2">
    <source>
        <dbReference type="EMBL" id="PSV07570.1"/>
    </source>
</evidence>
<dbReference type="RefSeq" id="WP_107186072.1">
    <property type="nucleotide sequence ID" value="NZ_CP131575.1"/>
</dbReference>
<dbReference type="AlphaFoldDB" id="A0A2T3KQ85"/>
<dbReference type="EMBL" id="PYNS01000032">
    <property type="protein sequence ID" value="PSV07570.1"/>
    <property type="molecule type" value="Genomic_DNA"/>
</dbReference>
<feature type="signal peptide" evidence="1">
    <location>
        <begin position="1"/>
        <end position="25"/>
    </location>
</feature>
<keyword evidence="1" id="KW-0732">Signal</keyword>
<accession>A0A2T3KQ85</accession>
<evidence type="ECO:0000256" key="1">
    <source>
        <dbReference type="SAM" id="SignalP"/>
    </source>
</evidence>
<name>A0A2T3KQ85_PHOLD</name>
<protein>
    <recommendedName>
        <fullName evidence="4">DUF3108 domain-containing protein</fullName>
    </recommendedName>
</protein>